<feature type="region of interest" description="Disordered" evidence="4">
    <location>
        <begin position="594"/>
        <end position="639"/>
    </location>
</feature>
<dbReference type="SUPFAM" id="SSF48371">
    <property type="entry name" value="ARM repeat"/>
    <property type="match status" value="1"/>
</dbReference>
<feature type="compositionally biased region" description="Polar residues" evidence="4">
    <location>
        <begin position="43"/>
        <end position="54"/>
    </location>
</feature>
<feature type="compositionally biased region" description="Low complexity" evidence="4">
    <location>
        <begin position="129"/>
        <end position="142"/>
    </location>
</feature>
<gene>
    <name evidence="6" type="ORF">POVCU2_0043710</name>
</gene>
<dbReference type="InterPro" id="IPR003891">
    <property type="entry name" value="Initiation_fac_eIF4g_MI"/>
</dbReference>
<feature type="region of interest" description="Disordered" evidence="4">
    <location>
        <begin position="1"/>
        <end position="109"/>
    </location>
</feature>
<keyword evidence="3" id="KW-0539">Nucleus</keyword>
<evidence type="ECO:0000256" key="3">
    <source>
        <dbReference type="ARBA" id="ARBA00023242"/>
    </source>
</evidence>
<feature type="compositionally biased region" description="Basic and acidic residues" evidence="4">
    <location>
        <begin position="98"/>
        <end position="109"/>
    </location>
</feature>
<feature type="compositionally biased region" description="Basic and acidic residues" evidence="4">
    <location>
        <begin position="608"/>
        <end position="618"/>
    </location>
</feature>
<feature type="region of interest" description="Disordered" evidence="4">
    <location>
        <begin position="126"/>
        <end position="146"/>
    </location>
</feature>
<evidence type="ECO:0000256" key="4">
    <source>
        <dbReference type="SAM" id="MobiDB-lite"/>
    </source>
</evidence>
<dbReference type="PANTHER" id="PTHR18034">
    <property type="entry name" value="CELL CYCLE CONTROL PROTEIN CWF22-RELATED"/>
    <property type="match status" value="1"/>
</dbReference>
<feature type="compositionally biased region" description="Acidic residues" evidence="4">
    <location>
        <begin position="192"/>
        <end position="206"/>
    </location>
</feature>
<evidence type="ECO:0000259" key="5">
    <source>
        <dbReference type="PROSITE" id="PS51366"/>
    </source>
</evidence>
<evidence type="ECO:0000313" key="7">
    <source>
        <dbReference type="Proteomes" id="UP000078560"/>
    </source>
</evidence>
<protein>
    <recommendedName>
        <fullName evidence="5">MI domain-containing protein</fullName>
    </recommendedName>
</protein>
<dbReference type="PROSITE" id="PS51366">
    <property type="entry name" value="MI"/>
    <property type="match status" value="1"/>
</dbReference>
<evidence type="ECO:0000256" key="1">
    <source>
        <dbReference type="ARBA" id="ARBA00004123"/>
    </source>
</evidence>
<dbReference type="GO" id="GO:0003723">
    <property type="term" value="F:RNA binding"/>
    <property type="evidence" value="ECO:0007669"/>
    <property type="project" value="TreeGrafter"/>
</dbReference>
<feature type="region of interest" description="Disordered" evidence="4">
    <location>
        <begin position="178"/>
        <end position="228"/>
    </location>
</feature>
<proteinExistence type="inferred from homology"/>
<dbReference type="Proteomes" id="UP000078560">
    <property type="component" value="Unassembled WGS sequence"/>
</dbReference>
<reference evidence="7" key="1">
    <citation type="submission" date="2016-05" db="EMBL/GenBank/DDBJ databases">
        <authorList>
            <person name="Naeem Raeece"/>
        </authorList>
    </citation>
    <scope>NUCLEOTIDE SEQUENCE [LARGE SCALE GENOMIC DNA]</scope>
</reference>
<comment type="subcellular location">
    <subcellularLocation>
        <location evidence="1">Nucleus</location>
    </subcellularLocation>
</comment>
<feature type="compositionally biased region" description="Basic and acidic residues" evidence="4">
    <location>
        <begin position="627"/>
        <end position="637"/>
    </location>
</feature>
<feature type="compositionally biased region" description="Basic residues" evidence="4">
    <location>
        <begin position="23"/>
        <end position="32"/>
    </location>
</feature>
<evidence type="ECO:0000256" key="2">
    <source>
        <dbReference type="ARBA" id="ARBA00006856"/>
    </source>
</evidence>
<organism evidence="6 7">
    <name type="scientific">Plasmodium ovale curtisi</name>
    <dbReference type="NCBI Taxonomy" id="864141"/>
    <lineage>
        <taxon>Eukaryota</taxon>
        <taxon>Sar</taxon>
        <taxon>Alveolata</taxon>
        <taxon>Apicomplexa</taxon>
        <taxon>Aconoidasida</taxon>
        <taxon>Haemosporida</taxon>
        <taxon>Plasmodiidae</taxon>
        <taxon>Plasmodium</taxon>
        <taxon>Plasmodium (Plasmodium)</taxon>
    </lineage>
</organism>
<evidence type="ECO:0000313" key="6">
    <source>
        <dbReference type="EMBL" id="SBS87638.1"/>
    </source>
</evidence>
<dbReference type="Gene3D" id="1.25.40.180">
    <property type="match status" value="1"/>
</dbReference>
<name>A0A1A8W7I2_PLAOA</name>
<dbReference type="PANTHER" id="PTHR18034:SF4">
    <property type="entry name" value="NUCLEOLAR MIF4G DOMAIN-CONTAINING PROTEIN 1"/>
    <property type="match status" value="1"/>
</dbReference>
<sequence length="894" mass="104702">MSFPVKKGNNLSRKDRRKLERKQQKKKRFLFSKKKELLKKQKNVTPKKSYSISEVHSKREGIKSKGNQTESAEKNGKRKASVHGNNSNDPSKKQKTPTQRDKKYDLKSEQEKDDYLLSYLSKKLKIKSKNSSTNSSDTGDSSKNGEEKLFKELEKDGFDKNLLKLTDIIYGEFQKSYIKKKKKKKDKKEKDIDAEEVSSEELELDIEQGNSDNGEDIQTMGKLTGKKKKKKKRAVIWDGAESGEETSEPKRKKTVKGEKTKLIYNHSEEEKKMEKFLMVSLNKTSEFNIKNIIQDICKYFHGLKNLKGKLLFSHTLVRVISNHFRNVNSTDIHICICVIVVCVLNSVTYQNLLKDFLKVLTNIFKDYYEDNIDLIKKIERENEICSNINVNQDVGYSGHNYVMGYLKQSSDNTTVEKYTNNIKGKDEKKNNVVSKKEHEKYQDFKIILRNILKCFSLFYALSYLDFDCITDIINVLCENISINSVDNIIIILKICGMKLKNEDISHLNYITDFLKKQIENYIINNNIYLEKSKLRFLIKDIDDLKNGKMKFYFLNKFEFLFGILSEFESKYSFNRKASSFSFLSVFRKAHTGTAKKDGKREGKKKNLSSKEKSARGDSESTNESDIDNERRDKEKGGEANSVEGKFHKLSYLVTGEEEQLNESHYNKLLKKYKIQGILPKKIFLIIRSSLDVDECVHNLSFILKKKKNIPYVIQTLIQTLLYDKKYKVAYAKILSSISNVKNRIFLFSLKTIFINYVKNINNYDLKKILFLSKLFIFLLKEKLLNFKIFKFIQIDIIETEKTQNNYNMYFFVKTIFILISLDDQSEDSSTNSKLWNDIFEIIQLGQLNIITVYSFKKIIKKYIFNEVKNIVRVYPHFNIKYVENFYNLLEKQKN</sequence>
<feature type="domain" description="MI" evidence="5">
    <location>
        <begin position="677"/>
        <end position="794"/>
    </location>
</feature>
<dbReference type="EMBL" id="FLQU01000585">
    <property type="protein sequence ID" value="SBS87638.1"/>
    <property type="molecule type" value="Genomic_DNA"/>
</dbReference>
<dbReference type="InterPro" id="IPR016024">
    <property type="entry name" value="ARM-type_fold"/>
</dbReference>
<accession>A0A1A8W7I2</accession>
<comment type="similarity">
    <text evidence="2">Belongs to the CWC22 family.</text>
</comment>
<dbReference type="InterPro" id="IPR050781">
    <property type="entry name" value="CWC22_splicing_factor"/>
</dbReference>
<feature type="compositionally biased region" description="Basic residues" evidence="4">
    <location>
        <begin position="178"/>
        <end position="187"/>
    </location>
</feature>
<dbReference type="AlphaFoldDB" id="A0A1A8W7I2"/>
<dbReference type="GO" id="GO:0042274">
    <property type="term" value="P:ribosomal small subunit biogenesis"/>
    <property type="evidence" value="ECO:0007669"/>
    <property type="project" value="TreeGrafter"/>
</dbReference>
<dbReference type="GO" id="GO:0005730">
    <property type="term" value="C:nucleolus"/>
    <property type="evidence" value="ECO:0007669"/>
    <property type="project" value="TreeGrafter"/>
</dbReference>